<evidence type="ECO:0000256" key="2">
    <source>
        <dbReference type="ARBA" id="ARBA00022801"/>
    </source>
</evidence>
<proteinExistence type="inferred from homology"/>
<evidence type="ECO:0000256" key="1">
    <source>
        <dbReference type="ARBA" id="ARBA00009589"/>
    </source>
</evidence>
<dbReference type="EMBL" id="JBHLVF010000037">
    <property type="protein sequence ID" value="MFC0393977.1"/>
    <property type="molecule type" value="Genomic_DNA"/>
</dbReference>
<organism evidence="4 5">
    <name type="scientific">Paenibacillus mendelii</name>
    <dbReference type="NCBI Taxonomy" id="206163"/>
    <lineage>
        <taxon>Bacteria</taxon>
        <taxon>Bacillati</taxon>
        <taxon>Bacillota</taxon>
        <taxon>Bacilli</taxon>
        <taxon>Bacillales</taxon>
        <taxon>Paenibacillaceae</taxon>
        <taxon>Paenibacillus</taxon>
    </lineage>
</organism>
<dbReference type="PANTHER" id="PTHR35134:SF2">
    <property type="entry name" value="NUCLEOTIDASE YQFW-RELATED"/>
    <property type="match status" value="1"/>
</dbReference>
<dbReference type="InterPro" id="IPR009206">
    <property type="entry name" value="Nucleotidase_putative"/>
</dbReference>
<dbReference type="Gene3D" id="3.40.50.1000">
    <property type="entry name" value="HAD superfamily/HAD-like"/>
    <property type="match status" value="1"/>
</dbReference>
<evidence type="ECO:0000256" key="3">
    <source>
        <dbReference type="PIRNR" id="PIRNR021362"/>
    </source>
</evidence>
<accession>A0ABV6JE25</accession>
<dbReference type="PANTHER" id="PTHR35134">
    <property type="entry name" value="NUCLEOTIDASE YQFW-RELATED"/>
    <property type="match status" value="1"/>
</dbReference>
<protein>
    <recommendedName>
        <fullName evidence="3">Nucleotidase</fullName>
        <ecNumber evidence="3">3.1.3.-</ecNumber>
    </recommendedName>
</protein>
<keyword evidence="2 3" id="KW-0378">Hydrolase</keyword>
<comment type="similarity">
    <text evidence="1 3">Belongs to the 5'(3')-deoxyribonucleotidase family.</text>
</comment>
<dbReference type="Pfam" id="PF06941">
    <property type="entry name" value="NT5C"/>
    <property type="match status" value="1"/>
</dbReference>
<reference evidence="4 5" key="1">
    <citation type="submission" date="2024-09" db="EMBL/GenBank/DDBJ databases">
        <authorList>
            <person name="Sun Q."/>
            <person name="Mori K."/>
        </authorList>
    </citation>
    <scope>NUCLEOTIDE SEQUENCE [LARGE SCALE GENOMIC DNA]</scope>
    <source>
        <strain evidence="4 5">CCM 4839</strain>
    </source>
</reference>
<comment type="caution">
    <text evidence="4">The sequence shown here is derived from an EMBL/GenBank/DDBJ whole genome shotgun (WGS) entry which is preliminary data.</text>
</comment>
<dbReference type="InterPro" id="IPR052419">
    <property type="entry name" value="5_3-deoxyribonucleotidase-like"/>
</dbReference>
<sequence>MHIGIDLDNTILDATSAHLQYYNIASGLSFTPDDVNDFYLYRLYGWDRAERDAIYSQYGHDIHWNSAPFPMAVEILQQLFEQHLISIITARPLLFLDVTTEWLKYHNINYHTITLIENKLQACVHSKVDVLIDDGPHYAEEFALANKPVILYEQPYNLSVTNEFVYRASNWMEVKQHVDYLACKLNRA</sequence>
<dbReference type="InterPro" id="IPR010708">
    <property type="entry name" value="5'(3')-deoxyribonucleotidase"/>
</dbReference>
<dbReference type="EC" id="3.1.3.-" evidence="3"/>
<name>A0ABV6JE25_9BACL</name>
<evidence type="ECO:0000313" key="4">
    <source>
        <dbReference type="EMBL" id="MFC0393977.1"/>
    </source>
</evidence>
<evidence type="ECO:0000313" key="5">
    <source>
        <dbReference type="Proteomes" id="UP001589818"/>
    </source>
</evidence>
<dbReference type="InterPro" id="IPR023214">
    <property type="entry name" value="HAD_sf"/>
</dbReference>
<dbReference type="SUPFAM" id="SSF56784">
    <property type="entry name" value="HAD-like"/>
    <property type="match status" value="1"/>
</dbReference>
<dbReference type="PIRSF" id="PIRSF021362">
    <property type="entry name" value="UCP021362_HAD"/>
    <property type="match status" value="1"/>
</dbReference>
<dbReference type="InterPro" id="IPR036412">
    <property type="entry name" value="HAD-like_sf"/>
</dbReference>
<dbReference type="RefSeq" id="WP_204822037.1">
    <property type="nucleotide sequence ID" value="NZ_JANHOF010000023.1"/>
</dbReference>
<dbReference type="Proteomes" id="UP001589818">
    <property type="component" value="Unassembled WGS sequence"/>
</dbReference>
<keyword evidence="5" id="KW-1185">Reference proteome</keyword>
<gene>
    <name evidence="4" type="ORF">ACFFJ8_21715</name>
</gene>